<dbReference type="Proteomes" id="UP000178615">
    <property type="component" value="Unassembled WGS sequence"/>
</dbReference>
<evidence type="ECO:0000256" key="4">
    <source>
        <dbReference type="ARBA" id="ARBA00022475"/>
    </source>
</evidence>
<evidence type="ECO:0000313" key="16">
    <source>
        <dbReference type="Proteomes" id="UP000178615"/>
    </source>
</evidence>
<keyword evidence="9" id="KW-0862">Zinc</keyword>
<evidence type="ECO:0000256" key="9">
    <source>
        <dbReference type="ARBA" id="ARBA00022833"/>
    </source>
</evidence>
<evidence type="ECO:0000256" key="10">
    <source>
        <dbReference type="ARBA" id="ARBA00022989"/>
    </source>
</evidence>
<dbReference type="GO" id="GO:0046872">
    <property type="term" value="F:metal ion binding"/>
    <property type="evidence" value="ECO:0007669"/>
    <property type="project" value="UniProtKB-KW"/>
</dbReference>
<keyword evidence="7" id="KW-0479">Metal-binding</keyword>
<dbReference type="EMBL" id="MEUV01000036">
    <property type="protein sequence ID" value="OGC45442.1"/>
    <property type="molecule type" value="Genomic_DNA"/>
</dbReference>
<reference evidence="15 16" key="1">
    <citation type="journal article" date="2016" name="Nat. Commun.">
        <title>Thousands of microbial genomes shed light on interconnected biogeochemical processes in an aquifer system.</title>
        <authorList>
            <person name="Anantharaman K."/>
            <person name="Brown C.T."/>
            <person name="Hug L.A."/>
            <person name="Sharon I."/>
            <person name="Castelle C.J."/>
            <person name="Probst A.J."/>
            <person name="Thomas B.C."/>
            <person name="Singh A."/>
            <person name="Wilkins M.J."/>
            <person name="Karaoz U."/>
            <person name="Brodie E.L."/>
            <person name="Williams K.H."/>
            <person name="Hubbard S.S."/>
            <person name="Banfield J.F."/>
        </authorList>
    </citation>
    <scope>NUCLEOTIDE SEQUENCE [LARGE SCALE GENOMIC DNA]</scope>
</reference>
<keyword evidence="5" id="KW-0645">Protease</keyword>
<feature type="domain" description="Peptidase M50" evidence="14">
    <location>
        <begin position="123"/>
        <end position="159"/>
    </location>
</feature>
<evidence type="ECO:0000256" key="6">
    <source>
        <dbReference type="ARBA" id="ARBA00022692"/>
    </source>
</evidence>
<dbReference type="PANTHER" id="PTHR35864:SF1">
    <property type="entry name" value="ZINC METALLOPROTEASE YWHC-RELATED"/>
    <property type="match status" value="1"/>
</dbReference>
<dbReference type="GO" id="GO:0006508">
    <property type="term" value="P:proteolysis"/>
    <property type="evidence" value="ECO:0007669"/>
    <property type="project" value="UniProtKB-KW"/>
</dbReference>
<evidence type="ECO:0000313" key="15">
    <source>
        <dbReference type="EMBL" id="OGC45442.1"/>
    </source>
</evidence>
<feature type="transmembrane region" description="Helical" evidence="13">
    <location>
        <begin position="122"/>
        <end position="143"/>
    </location>
</feature>
<name>A0A1F4UKQ4_UNCKA</name>
<gene>
    <name evidence="15" type="ORF">A2V49_03320</name>
</gene>
<feature type="transmembrane region" description="Helical" evidence="13">
    <location>
        <begin position="92"/>
        <end position="115"/>
    </location>
</feature>
<evidence type="ECO:0000259" key="14">
    <source>
        <dbReference type="Pfam" id="PF02163"/>
    </source>
</evidence>
<evidence type="ECO:0000256" key="8">
    <source>
        <dbReference type="ARBA" id="ARBA00022801"/>
    </source>
</evidence>
<dbReference type="InterPro" id="IPR008915">
    <property type="entry name" value="Peptidase_M50"/>
</dbReference>
<dbReference type="AlphaFoldDB" id="A0A1F4UKQ4"/>
<feature type="transmembrane region" description="Helical" evidence="13">
    <location>
        <begin position="55"/>
        <end position="72"/>
    </location>
</feature>
<evidence type="ECO:0000256" key="2">
    <source>
        <dbReference type="ARBA" id="ARBA00004651"/>
    </source>
</evidence>
<dbReference type="GO" id="GO:0005886">
    <property type="term" value="C:plasma membrane"/>
    <property type="evidence" value="ECO:0007669"/>
    <property type="project" value="UniProtKB-SubCell"/>
</dbReference>
<keyword evidence="8" id="KW-0378">Hydrolase</keyword>
<comment type="cofactor">
    <cofactor evidence="1">
        <name>Zn(2+)</name>
        <dbReference type="ChEBI" id="CHEBI:29105"/>
    </cofactor>
</comment>
<evidence type="ECO:0000256" key="1">
    <source>
        <dbReference type="ARBA" id="ARBA00001947"/>
    </source>
</evidence>
<evidence type="ECO:0000256" key="5">
    <source>
        <dbReference type="ARBA" id="ARBA00022670"/>
    </source>
</evidence>
<protein>
    <recommendedName>
        <fullName evidence="14">Peptidase M50 domain-containing protein</fullName>
    </recommendedName>
</protein>
<accession>A0A1F4UKQ4</accession>
<sequence>MLIKLLSENPAVFFAVVAALIISISIHEFAHAFTAEKLGDSTPRYMGRVTLDPRAHLDPVGTLLLVFAGFGWGKPVLFNPINLKNPKRDAALIAFAGPFSNLALALVLSVIFHLFSLNSNIILGGFLYLVIFYNIILGIFNLLPVHPLDGFKVVSGLLPQNLYFQWMQMERYGVIILMLLILTRSTGVIVTPFVNILLHLFRL</sequence>
<evidence type="ECO:0000256" key="7">
    <source>
        <dbReference type="ARBA" id="ARBA00022723"/>
    </source>
</evidence>
<dbReference type="CDD" id="cd06158">
    <property type="entry name" value="S2P-M50_like_1"/>
    <property type="match status" value="1"/>
</dbReference>
<dbReference type="InterPro" id="IPR044537">
    <property type="entry name" value="Rip2-like"/>
</dbReference>
<comment type="caution">
    <text evidence="15">The sequence shown here is derived from an EMBL/GenBank/DDBJ whole genome shotgun (WGS) entry which is preliminary data.</text>
</comment>
<dbReference type="Pfam" id="PF02163">
    <property type="entry name" value="Peptidase_M50"/>
    <property type="match status" value="2"/>
</dbReference>
<keyword evidence="6 13" id="KW-0812">Transmembrane</keyword>
<dbReference type="PANTHER" id="PTHR35864">
    <property type="entry name" value="ZINC METALLOPROTEASE MJ0611-RELATED"/>
    <property type="match status" value="1"/>
</dbReference>
<comment type="subcellular location">
    <subcellularLocation>
        <location evidence="2">Cell membrane</location>
        <topology evidence="2">Multi-pass membrane protein</topology>
    </subcellularLocation>
</comment>
<evidence type="ECO:0000256" key="11">
    <source>
        <dbReference type="ARBA" id="ARBA00023049"/>
    </source>
</evidence>
<feature type="transmembrane region" description="Helical" evidence="13">
    <location>
        <begin position="172"/>
        <end position="198"/>
    </location>
</feature>
<feature type="transmembrane region" description="Helical" evidence="13">
    <location>
        <begin position="12"/>
        <end position="34"/>
    </location>
</feature>
<feature type="domain" description="Peptidase M50" evidence="14">
    <location>
        <begin position="16"/>
        <end position="114"/>
    </location>
</feature>
<evidence type="ECO:0000256" key="3">
    <source>
        <dbReference type="ARBA" id="ARBA00007931"/>
    </source>
</evidence>
<dbReference type="GO" id="GO:0008237">
    <property type="term" value="F:metallopeptidase activity"/>
    <property type="evidence" value="ECO:0007669"/>
    <property type="project" value="UniProtKB-KW"/>
</dbReference>
<comment type="similarity">
    <text evidence="3">Belongs to the peptidase M50B family.</text>
</comment>
<evidence type="ECO:0000256" key="12">
    <source>
        <dbReference type="ARBA" id="ARBA00023136"/>
    </source>
</evidence>
<proteinExistence type="inferred from homology"/>
<keyword evidence="11" id="KW-0482">Metalloprotease</keyword>
<keyword evidence="4" id="KW-1003">Cell membrane</keyword>
<organism evidence="15 16">
    <name type="scientific">candidate division WWE3 bacterium RBG_19FT_COMBO_34_6</name>
    <dbReference type="NCBI Taxonomy" id="1802612"/>
    <lineage>
        <taxon>Bacteria</taxon>
        <taxon>Katanobacteria</taxon>
    </lineage>
</organism>
<keyword evidence="12 13" id="KW-0472">Membrane</keyword>
<dbReference type="InterPro" id="IPR052348">
    <property type="entry name" value="Metallopeptidase_M50B"/>
</dbReference>
<evidence type="ECO:0000256" key="13">
    <source>
        <dbReference type="SAM" id="Phobius"/>
    </source>
</evidence>
<keyword evidence="10 13" id="KW-1133">Transmembrane helix</keyword>